<evidence type="ECO:0000313" key="3">
    <source>
        <dbReference type="Proteomes" id="UP000252631"/>
    </source>
</evidence>
<accession>A0A336JNY3</accession>
<dbReference type="EMBL" id="UFQQ01000011">
    <property type="protein sequence ID" value="SSW91252.1"/>
    <property type="molecule type" value="Genomic_DNA"/>
</dbReference>
<dbReference type="RefSeq" id="WP_147270238.1">
    <property type="nucleotide sequence ID" value="NZ_QRDT01000011.1"/>
</dbReference>
<dbReference type="Proteomes" id="UP000256343">
    <property type="component" value="Unassembled WGS sequence"/>
</dbReference>
<sequence length="92" mass="9451">MSNSAMAGWLIATARRRVVATTLIYAASLTIRSASGAGEEAIRLATRTAAPPPISSVTTTDTPVGNAPLRRADCRLLCVAAGARPSKLSCVP</sequence>
<dbReference type="EMBL" id="QRDT01000011">
    <property type="protein sequence ID" value="RED33176.1"/>
    <property type="molecule type" value="Genomic_DNA"/>
</dbReference>
<evidence type="ECO:0000313" key="1">
    <source>
        <dbReference type="EMBL" id="RED33176.1"/>
    </source>
</evidence>
<dbReference type="OrthoDB" id="8237415at2"/>
<dbReference type="Proteomes" id="UP000252631">
    <property type="component" value="Unassembled WGS sequence"/>
</dbReference>
<evidence type="ECO:0000313" key="2">
    <source>
        <dbReference type="EMBL" id="SSW91252.1"/>
    </source>
</evidence>
<name>A0A336JNY3_9BRAD</name>
<gene>
    <name evidence="1" type="ORF">BJ125_11113</name>
    <name evidence="2" type="ORF">SAMN05892882_11113</name>
</gene>
<reference evidence="1 4" key="2">
    <citation type="submission" date="2018-07" db="EMBL/GenBank/DDBJ databases">
        <title>Genomic Encyclopedia of Archaeal and Bacterial Type Strains, Phase II (KMG-II): from individual species to whole genera.</title>
        <authorList>
            <person name="Goeker M."/>
        </authorList>
    </citation>
    <scope>NUCLEOTIDE SEQUENCE [LARGE SCALE GENOMIC DNA]</scope>
    <source>
        <strain evidence="1 4">JA575</strain>
    </source>
</reference>
<evidence type="ECO:0000313" key="4">
    <source>
        <dbReference type="Proteomes" id="UP000256343"/>
    </source>
</evidence>
<protein>
    <submittedName>
        <fullName evidence="2">Uncharacterized protein</fullName>
    </submittedName>
</protein>
<dbReference type="AlphaFoldDB" id="A0A336JNY3"/>
<reference evidence="2 3" key="1">
    <citation type="submission" date="2017-08" db="EMBL/GenBank/DDBJ databases">
        <authorList>
            <person name="de Groot N.N."/>
        </authorList>
    </citation>
    <scope>NUCLEOTIDE SEQUENCE [LARGE SCALE GENOMIC DNA]</scope>
    <source>
        <strain evidence="2 3">JA575</strain>
    </source>
</reference>
<organism evidence="2 3">
    <name type="scientific">Rhodopseudomonas pentothenatexigens</name>
    <dbReference type="NCBI Taxonomy" id="999699"/>
    <lineage>
        <taxon>Bacteria</taxon>
        <taxon>Pseudomonadati</taxon>
        <taxon>Pseudomonadota</taxon>
        <taxon>Alphaproteobacteria</taxon>
        <taxon>Hyphomicrobiales</taxon>
        <taxon>Nitrobacteraceae</taxon>
        <taxon>Rhodopseudomonas</taxon>
    </lineage>
</organism>
<proteinExistence type="predicted"/>
<keyword evidence="4" id="KW-1185">Reference proteome</keyword>